<dbReference type="SMART" id="SM00530">
    <property type="entry name" value="HTH_XRE"/>
    <property type="match status" value="1"/>
</dbReference>
<accession>A0ABZ1J7M5</accession>
<feature type="domain" description="HTH cro/C1-type" evidence="2">
    <location>
        <begin position="9"/>
        <end position="81"/>
    </location>
</feature>
<dbReference type="Pfam" id="PF13560">
    <property type="entry name" value="HTH_31"/>
    <property type="match status" value="1"/>
</dbReference>
<evidence type="ECO:0000259" key="2">
    <source>
        <dbReference type="SMART" id="SM00530"/>
    </source>
</evidence>
<evidence type="ECO:0000313" key="4">
    <source>
        <dbReference type="Proteomes" id="UP001432166"/>
    </source>
</evidence>
<reference evidence="3" key="1">
    <citation type="submission" date="2022-10" db="EMBL/GenBank/DDBJ databases">
        <title>The complete genomes of actinobacterial strains from the NBC collection.</title>
        <authorList>
            <person name="Joergensen T.S."/>
            <person name="Alvarez Arevalo M."/>
            <person name="Sterndorff E.B."/>
            <person name="Faurdal D."/>
            <person name="Vuksanovic O."/>
            <person name="Mourched A.-S."/>
            <person name="Charusanti P."/>
            <person name="Shaw S."/>
            <person name="Blin K."/>
            <person name="Weber T."/>
        </authorList>
    </citation>
    <scope>NUCLEOTIDE SEQUENCE</scope>
    <source>
        <strain evidence="3">NBC_00189</strain>
    </source>
</reference>
<keyword evidence="4" id="KW-1185">Reference proteome</keyword>
<dbReference type="Gene3D" id="1.10.260.40">
    <property type="entry name" value="lambda repressor-like DNA-binding domains"/>
    <property type="match status" value="1"/>
</dbReference>
<evidence type="ECO:0000313" key="3">
    <source>
        <dbReference type="EMBL" id="WTP47144.1"/>
    </source>
</evidence>
<dbReference type="CDD" id="cd00093">
    <property type="entry name" value="HTH_XRE"/>
    <property type="match status" value="1"/>
</dbReference>
<dbReference type="PANTHER" id="PTHR35010:SF2">
    <property type="entry name" value="BLL4672 PROTEIN"/>
    <property type="match status" value="1"/>
</dbReference>
<protein>
    <submittedName>
        <fullName evidence="3">Helix-turn-helix transcriptional regulator</fullName>
    </submittedName>
</protein>
<sequence>MNSGELGRFLRTRREAVQPADVGLSTGARRRTPGLRRSEVALLADISVDYYERLEQDRAGRPSVRLLTVLATVLKLDDAERNYLHNLAGYPASAASDTEDRVEPELRFLLDSLIHTPAHVVDDLSNVLAQNRLSVMLFGPWAQQTGRRVNAIWRWFTEPEARAQSFLEDDPAVGRQYAAILRSAWAARGHDRASSDLVTDLLASSAEFQYLWEDMGVGHIRSTHKELVHQRHGRFEVSCDTIRSATTTRSLLVMRPLAGTGTAQRFEALSASAAHPADAGSPTARQVSPAPRRSRQTSGA</sequence>
<dbReference type="Pfam" id="PF17765">
    <property type="entry name" value="MLTR_LBD"/>
    <property type="match status" value="1"/>
</dbReference>
<dbReference type="InterPro" id="IPR041413">
    <property type="entry name" value="MLTR_LBD"/>
</dbReference>
<proteinExistence type="predicted"/>
<feature type="compositionally biased region" description="Low complexity" evidence="1">
    <location>
        <begin position="268"/>
        <end position="281"/>
    </location>
</feature>
<dbReference type="InterPro" id="IPR010982">
    <property type="entry name" value="Lambda_DNA-bd_dom_sf"/>
</dbReference>
<gene>
    <name evidence="3" type="ORF">OG288_01740</name>
</gene>
<dbReference type="SUPFAM" id="SSF47413">
    <property type="entry name" value="lambda repressor-like DNA-binding domains"/>
    <property type="match status" value="1"/>
</dbReference>
<evidence type="ECO:0000256" key="1">
    <source>
        <dbReference type="SAM" id="MobiDB-lite"/>
    </source>
</evidence>
<feature type="region of interest" description="Disordered" evidence="1">
    <location>
        <begin position="268"/>
        <end position="300"/>
    </location>
</feature>
<dbReference type="PANTHER" id="PTHR35010">
    <property type="entry name" value="BLL4672 PROTEIN-RELATED"/>
    <property type="match status" value="1"/>
</dbReference>
<name>A0ABZ1J7M5_9ACTN</name>
<dbReference type="InterPro" id="IPR001387">
    <property type="entry name" value="Cro/C1-type_HTH"/>
</dbReference>
<dbReference type="RefSeq" id="WP_328936462.1">
    <property type="nucleotide sequence ID" value="NZ_CP108133.1"/>
</dbReference>
<dbReference type="Gene3D" id="3.30.450.180">
    <property type="match status" value="1"/>
</dbReference>
<dbReference type="EMBL" id="CP108133">
    <property type="protein sequence ID" value="WTP47144.1"/>
    <property type="molecule type" value="Genomic_DNA"/>
</dbReference>
<dbReference type="Proteomes" id="UP001432166">
    <property type="component" value="Chromosome"/>
</dbReference>
<organism evidence="3 4">
    <name type="scientific">Streptomyces tauricus</name>
    <dbReference type="NCBI Taxonomy" id="68274"/>
    <lineage>
        <taxon>Bacteria</taxon>
        <taxon>Bacillati</taxon>
        <taxon>Actinomycetota</taxon>
        <taxon>Actinomycetes</taxon>
        <taxon>Kitasatosporales</taxon>
        <taxon>Streptomycetaceae</taxon>
        <taxon>Streptomyces</taxon>
        <taxon>Streptomyces aurantiacus group</taxon>
    </lineage>
</organism>